<protein>
    <recommendedName>
        <fullName evidence="4">CheW-like domain-containing protein</fullName>
    </recommendedName>
</protein>
<proteinExistence type="predicted"/>
<keyword evidence="3" id="KW-1185">Reference proteome</keyword>
<evidence type="ECO:0000313" key="3">
    <source>
        <dbReference type="Proteomes" id="UP000646749"/>
    </source>
</evidence>
<dbReference type="EMBL" id="BONW01000007">
    <property type="protein sequence ID" value="GIG86954.1"/>
    <property type="molecule type" value="Genomic_DNA"/>
</dbReference>
<dbReference type="Proteomes" id="UP000646749">
    <property type="component" value="Unassembled WGS sequence"/>
</dbReference>
<sequence>MEEASHAGRPTTPSGRDGDEEEPTGATSVFRFDLADTLTLAEHAITAPQRAEPVDDEPIGPALLLVIDDGVYLMSNGLPQLPPGPDQPPYTTVRVVYADNPGHDDPGPDGDDLVIALPLCQPGQGQLIDELRAAASIDLNTLAVAICGDEVAARVIRVPPAPGTPHVG</sequence>
<name>A0ABQ4DWX0_9ACTN</name>
<evidence type="ECO:0000256" key="1">
    <source>
        <dbReference type="SAM" id="MobiDB-lite"/>
    </source>
</evidence>
<organism evidence="2 3">
    <name type="scientific">Plantactinospora endophytica</name>
    <dbReference type="NCBI Taxonomy" id="673535"/>
    <lineage>
        <taxon>Bacteria</taxon>
        <taxon>Bacillati</taxon>
        <taxon>Actinomycetota</taxon>
        <taxon>Actinomycetes</taxon>
        <taxon>Micromonosporales</taxon>
        <taxon>Micromonosporaceae</taxon>
        <taxon>Plantactinospora</taxon>
    </lineage>
</organism>
<feature type="region of interest" description="Disordered" evidence="1">
    <location>
        <begin position="1"/>
        <end position="29"/>
    </location>
</feature>
<comment type="caution">
    <text evidence="2">The sequence shown here is derived from an EMBL/GenBank/DDBJ whole genome shotgun (WGS) entry which is preliminary data.</text>
</comment>
<reference evidence="2 3" key="1">
    <citation type="submission" date="2021-01" db="EMBL/GenBank/DDBJ databases">
        <title>Whole genome shotgun sequence of Plantactinospora endophytica NBRC 110450.</title>
        <authorList>
            <person name="Komaki H."/>
            <person name="Tamura T."/>
        </authorList>
    </citation>
    <scope>NUCLEOTIDE SEQUENCE [LARGE SCALE GENOMIC DNA]</scope>
    <source>
        <strain evidence="2 3">NBRC 110450</strain>
    </source>
</reference>
<accession>A0ABQ4DWX0</accession>
<gene>
    <name evidence="2" type="ORF">Pen02_18900</name>
</gene>
<evidence type="ECO:0008006" key="4">
    <source>
        <dbReference type="Google" id="ProtNLM"/>
    </source>
</evidence>
<evidence type="ECO:0000313" key="2">
    <source>
        <dbReference type="EMBL" id="GIG86954.1"/>
    </source>
</evidence>